<feature type="signal peptide" evidence="2">
    <location>
        <begin position="1"/>
        <end position="21"/>
    </location>
</feature>
<dbReference type="AlphaFoldDB" id="A0A401UTM3"/>
<name>A0A401UTM3_9CLOT</name>
<feature type="domain" description="GerMN" evidence="3">
    <location>
        <begin position="90"/>
        <end position="183"/>
    </location>
</feature>
<keyword evidence="5" id="KW-1185">Reference proteome</keyword>
<protein>
    <submittedName>
        <fullName evidence="4">Germination protein</fullName>
    </submittedName>
</protein>
<accession>A0A401UTM3</accession>
<proteinExistence type="predicted"/>
<evidence type="ECO:0000256" key="1">
    <source>
        <dbReference type="SAM" id="MobiDB-lite"/>
    </source>
</evidence>
<dbReference type="InterPro" id="IPR019606">
    <property type="entry name" value="GerMN"/>
</dbReference>
<dbReference type="EMBL" id="BHYK01000044">
    <property type="protein sequence ID" value="GCD12864.1"/>
    <property type="molecule type" value="Genomic_DNA"/>
</dbReference>
<evidence type="ECO:0000259" key="3">
    <source>
        <dbReference type="SMART" id="SM00909"/>
    </source>
</evidence>
<feature type="region of interest" description="Disordered" evidence="1">
    <location>
        <begin position="29"/>
        <end position="50"/>
    </location>
</feature>
<evidence type="ECO:0000313" key="5">
    <source>
        <dbReference type="Proteomes" id="UP000287872"/>
    </source>
</evidence>
<dbReference type="PROSITE" id="PS51257">
    <property type="entry name" value="PROKAR_LIPOPROTEIN"/>
    <property type="match status" value="1"/>
</dbReference>
<dbReference type="RefSeq" id="WP_125005893.1">
    <property type="nucleotide sequence ID" value="NZ_BHYK01000044.1"/>
</dbReference>
<feature type="compositionally biased region" description="Basic and acidic residues" evidence="1">
    <location>
        <begin position="29"/>
        <end position="43"/>
    </location>
</feature>
<dbReference type="Proteomes" id="UP000287872">
    <property type="component" value="Unassembled WGS sequence"/>
</dbReference>
<feature type="chain" id="PRO_5019455517" evidence="2">
    <location>
        <begin position="22"/>
        <end position="201"/>
    </location>
</feature>
<dbReference type="OrthoDB" id="9809406at2"/>
<sequence length="201" mass="21967">MKKILSVILCSVLMFTLVACGKDQVKKEDSSKSVVKEQPKEPSKVVGGTVEPKVEPKTEKIESREVVLYFSDDQAMNLVGEKRTIEKPTAKSIVGELVKGPSAQNAGKLISTLPVDLEVIDVQVKENIAYVDFKSSATQKISGGSTGEGMALFSIINTLVLDKELGVKKVQFLVEGKNVESIKGHFDVRKPMSENLEMIKK</sequence>
<gene>
    <name evidence="4" type="ORF">Ctaglu_44870</name>
</gene>
<keyword evidence="2" id="KW-0732">Signal</keyword>
<evidence type="ECO:0000313" key="4">
    <source>
        <dbReference type="EMBL" id="GCD12864.1"/>
    </source>
</evidence>
<reference evidence="4 5" key="1">
    <citation type="submission" date="2018-11" db="EMBL/GenBank/DDBJ databases">
        <title>Genome sequencing and assembly of Clostridium tagluense strain A121.</title>
        <authorList>
            <person name="Murakami T."/>
            <person name="Segawa T."/>
            <person name="Shcherbakova V.A."/>
            <person name="Mori H."/>
            <person name="Yoshimura Y."/>
        </authorList>
    </citation>
    <scope>NUCLEOTIDE SEQUENCE [LARGE SCALE GENOMIC DNA]</scope>
    <source>
        <strain evidence="4 5">A121</strain>
    </source>
</reference>
<dbReference type="Pfam" id="PF10646">
    <property type="entry name" value="Germane"/>
    <property type="match status" value="1"/>
</dbReference>
<organism evidence="4 5">
    <name type="scientific">Clostridium tagluense</name>
    <dbReference type="NCBI Taxonomy" id="360422"/>
    <lineage>
        <taxon>Bacteria</taxon>
        <taxon>Bacillati</taxon>
        <taxon>Bacillota</taxon>
        <taxon>Clostridia</taxon>
        <taxon>Eubacteriales</taxon>
        <taxon>Clostridiaceae</taxon>
        <taxon>Clostridium</taxon>
    </lineage>
</organism>
<evidence type="ECO:0000256" key="2">
    <source>
        <dbReference type="SAM" id="SignalP"/>
    </source>
</evidence>
<comment type="caution">
    <text evidence="4">The sequence shown here is derived from an EMBL/GenBank/DDBJ whole genome shotgun (WGS) entry which is preliminary data.</text>
</comment>
<dbReference type="SMART" id="SM00909">
    <property type="entry name" value="Germane"/>
    <property type="match status" value="1"/>
</dbReference>